<keyword evidence="2" id="KW-1185">Reference proteome</keyword>
<dbReference type="Proteomes" id="UP000688137">
    <property type="component" value="Unassembled WGS sequence"/>
</dbReference>
<evidence type="ECO:0000313" key="2">
    <source>
        <dbReference type="Proteomes" id="UP000688137"/>
    </source>
</evidence>
<reference evidence="1" key="1">
    <citation type="submission" date="2021-01" db="EMBL/GenBank/DDBJ databases">
        <authorList>
            <consortium name="Genoscope - CEA"/>
            <person name="William W."/>
        </authorList>
    </citation>
    <scope>NUCLEOTIDE SEQUENCE</scope>
</reference>
<accession>A0A8S1MUU8</accession>
<dbReference type="AlphaFoldDB" id="A0A8S1MUU8"/>
<organism evidence="1 2">
    <name type="scientific">Paramecium primaurelia</name>
    <dbReference type="NCBI Taxonomy" id="5886"/>
    <lineage>
        <taxon>Eukaryota</taxon>
        <taxon>Sar</taxon>
        <taxon>Alveolata</taxon>
        <taxon>Ciliophora</taxon>
        <taxon>Intramacronucleata</taxon>
        <taxon>Oligohymenophorea</taxon>
        <taxon>Peniculida</taxon>
        <taxon>Parameciidae</taxon>
        <taxon>Paramecium</taxon>
    </lineage>
</organism>
<sequence>MVSRSTLEEKVFYYIKLIKLQRLLIEQKMLKNLMNYMKNGFRKRFCNSLTRDTEIEINYGWQENLFDQHQNQLLKEKFEFNQSQEVGYQKKKKEQLLNQVQGNISYLYDLKGNLPSKAGNFAASVQDQVIERLKIYGKK</sequence>
<gene>
    <name evidence="1" type="ORF">PPRIM_AZ9-3.1.T0650041</name>
</gene>
<protein>
    <submittedName>
        <fullName evidence="1">Uncharacterized protein</fullName>
    </submittedName>
</protein>
<dbReference type="EMBL" id="CAJJDM010000067">
    <property type="protein sequence ID" value="CAD8081086.1"/>
    <property type="molecule type" value="Genomic_DNA"/>
</dbReference>
<name>A0A8S1MUU8_PARPR</name>
<comment type="caution">
    <text evidence="1">The sequence shown here is derived from an EMBL/GenBank/DDBJ whole genome shotgun (WGS) entry which is preliminary data.</text>
</comment>
<proteinExistence type="predicted"/>
<evidence type="ECO:0000313" key="1">
    <source>
        <dbReference type="EMBL" id="CAD8081086.1"/>
    </source>
</evidence>